<sequence>MQNFSLCCASASLSGMKNSTTSSFSSGSAALGFGTSALVLSEFLETSIALAASITVDAALEAADTAASSLFVALNSSMAALFTSSAAASPAALTASMGAAAALASASAALTADFTRSEISLEPTLHSWKHSSLSSLSMAMPSEFLVEHFLLSITRFPSMFLVKVLSLQLLP</sequence>
<name>A0A7C8YH52_OPUST</name>
<dbReference type="EMBL" id="GISG01019987">
    <property type="protein sequence ID" value="MBA4618296.1"/>
    <property type="molecule type" value="Transcribed_RNA"/>
</dbReference>
<accession>A0A7C8YH52</accession>
<evidence type="ECO:0000313" key="1">
    <source>
        <dbReference type="EMBL" id="MBA4618296.1"/>
    </source>
</evidence>
<proteinExistence type="predicted"/>
<protein>
    <submittedName>
        <fullName evidence="1">Uncharacterized protein</fullName>
    </submittedName>
</protein>
<dbReference type="AlphaFoldDB" id="A0A7C8YH52"/>
<reference evidence="1" key="2">
    <citation type="submission" date="2020-07" db="EMBL/GenBank/DDBJ databases">
        <authorList>
            <person name="Vera ALvarez R."/>
            <person name="Arias-Moreno D.M."/>
            <person name="Jimenez-Jacinto V."/>
            <person name="Jimenez-Bremont J.F."/>
            <person name="Swaminathan K."/>
            <person name="Moose S.P."/>
            <person name="Guerrero-Gonzalez M.L."/>
            <person name="Marino-Ramirez L."/>
            <person name="Landsman D."/>
            <person name="Rodriguez-Kessler M."/>
            <person name="Delgado-Sanchez P."/>
        </authorList>
    </citation>
    <scope>NUCLEOTIDE SEQUENCE</scope>
    <source>
        <tissue evidence="1">Cladode</tissue>
    </source>
</reference>
<organism evidence="1">
    <name type="scientific">Opuntia streptacantha</name>
    <name type="common">Prickly pear cactus</name>
    <name type="synonym">Opuntia cardona</name>
    <dbReference type="NCBI Taxonomy" id="393608"/>
    <lineage>
        <taxon>Eukaryota</taxon>
        <taxon>Viridiplantae</taxon>
        <taxon>Streptophyta</taxon>
        <taxon>Embryophyta</taxon>
        <taxon>Tracheophyta</taxon>
        <taxon>Spermatophyta</taxon>
        <taxon>Magnoliopsida</taxon>
        <taxon>eudicotyledons</taxon>
        <taxon>Gunneridae</taxon>
        <taxon>Pentapetalae</taxon>
        <taxon>Caryophyllales</taxon>
        <taxon>Cactineae</taxon>
        <taxon>Cactaceae</taxon>
        <taxon>Opuntioideae</taxon>
        <taxon>Opuntia</taxon>
    </lineage>
</organism>
<reference evidence="1" key="1">
    <citation type="journal article" date="2013" name="J. Plant Res.">
        <title>Effect of fungi and light on seed germination of three Opuntia species from semiarid lands of central Mexico.</title>
        <authorList>
            <person name="Delgado-Sanchez P."/>
            <person name="Jimenez-Bremont J.F."/>
            <person name="Guerrero-Gonzalez Mde L."/>
            <person name="Flores J."/>
        </authorList>
    </citation>
    <scope>NUCLEOTIDE SEQUENCE</scope>
    <source>
        <tissue evidence="1">Cladode</tissue>
    </source>
</reference>